<dbReference type="OrthoDB" id="4961314at2"/>
<dbReference type="Pfam" id="PF26312">
    <property type="entry name" value="DUF8083"/>
    <property type="match status" value="1"/>
</dbReference>
<dbReference type="Proteomes" id="UP000062973">
    <property type="component" value="Chromosome"/>
</dbReference>
<dbReference type="HOGENOM" id="CLU_929534_0_0_11"/>
<protein>
    <recommendedName>
        <fullName evidence="1">DUF8083 domain-containing protein</fullName>
    </recommendedName>
</protein>
<gene>
    <name evidence="2" type="ORF">AMETH_6907</name>
</gene>
<evidence type="ECO:0000313" key="2">
    <source>
        <dbReference type="EMBL" id="AIJ26999.1"/>
    </source>
</evidence>
<evidence type="ECO:0000313" key="3">
    <source>
        <dbReference type="Proteomes" id="UP000062973"/>
    </source>
</evidence>
<dbReference type="AlphaFoldDB" id="A0A076MZZ6"/>
<dbReference type="KEGG" id="amq:AMETH_6907"/>
<proteinExistence type="predicted"/>
<organism evidence="2 3">
    <name type="scientific">Amycolatopsis methanolica 239</name>
    <dbReference type="NCBI Taxonomy" id="1068978"/>
    <lineage>
        <taxon>Bacteria</taxon>
        <taxon>Bacillati</taxon>
        <taxon>Actinomycetota</taxon>
        <taxon>Actinomycetes</taxon>
        <taxon>Pseudonocardiales</taxon>
        <taxon>Pseudonocardiaceae</taxon>
        <taxon>Amycolatopsis</taxon>
        <taxon>Amycolatopsis methanolica group</taxon>
    </lineage>
</organism>
<accession>A0A076MZZ6</accession>
<dbReference type="PATRIC" id="fig|1068978.7.peg.7418"/>
<dbReference type="EMBL" id="CP009110">
    <property type="protein sequence ID" value="AIJ26999.1"/>
    <property type="molecule type" value="Genomic_DNA"/>
</dbReference>
<feature type="domain" description="DUF8083" evidence="1">
    <location>
        <begin position="5"/>
        <end position="296"/>
    </location>
</feature>
<dbReference type="InterPro" id="IPR058396">
    <property type="entry name" value="DUF8083"/>
</dbReference>
<dbReference type="eggNOG" id="ENOG5032IA4">
    <property type="taxonomic scope" value="Bacteria"/>
</dbReference>
<sequence>MLRPFVAYLRVYEPLSAFGDPPPAGLRKAVEQAQLSRAAAAEREQLMWLKSQTTSPVRLLPGELPGGRALPNSDVLVLDPAEVPTDTGAKVGPGPLVCPLEVRARSAAALVSFLGDAHPSLHAAVIDSAGVSEEKLKARASSALGDLPQAAVHVLSTTWTVPLPWFALVDPKHRRLNLGSGPDDPEREVSWRVAMGDATQRVAEARELVEETLGDSGPARILAETARWLTNFDPASAVELDYGGLVQLIADPVLESDTSAEEVHSIMDALRSGDIEQIAELFTDLRDYWSELAAREHFN</sequence>
<name>A0A076MZZ6_AMYME</name>
<reference evidence="2 3" key="1">
    <citation type="submission" date="2014-07" db="EMBL/GenBank/DDBJ databases">
        <title>Whole Genome Sequence of the Amycolatopsis methanolica 239.</title>
        <authorList>
            <person name="Tang B."/>
        </authorList>
    </citation>
    <scope>NUCLEOTIDE SEQUENCE [LARGE SCALE GENOMIC DNA]</scope>
    <source>
        <strain evidence="2 3">239</strain>
    </source>
</reference>
<keyword evidence="3" id="KW-1185">Reference proteome</keyword>
<dbReference type="RefSeq" id="WP_017985774.1">
    <property type="nucleotide sequence ID" value="NZ_AQUL01000001.1"/>
</dbReference>
<evidence type="ECO:0000259" key="1">
    <source>
        <dbReference type="Pfam" id="PF26312"/>
    </source>
</evidence>
<dbReference type="STRING" id="1068978.AMETH_6907"/>